<dbReference type="OrthoDB" id="2246324at2759"/>
<dbReference type="Proteomes" id="UP000650833">
    <property type="component" value="Unassembled WGS sequence"/>
</dbReference>
<evidence type="ECO:0000313" key="2">
    <source>
        <dbReference type="Proteomes" id="UP000650833"/>
    </source>
</evidence>
<comment type="caution">
    <text evidence="1">The sequence shown here is derived from an EMBL/GenBank/DDBJ whole genome shotgun (WGS) entry which is preliminary data.</text>
</comment>
<name>A0A8H7V272_9FUNG</name>
<proteinExistence type="predicted"/>
<reference evidence="1" key="1">
    <citation type="submission" date="2020-12" db="EMBL/GenBank/DDBJ databases">
        <title>Metabolic potential, ecology and presence of endohyphal bacteria is reflected in genomic diversity of Mucoromycotina.</title>
        <authorList>
            <person name="Muszewska A."/>
            <person name="Okrasinska A."/>
            <person name="Steczkiewicz K."/>
            <person name="Drgas O."/>
            <person name="Orlowska M."/>
            <person name="Perlinska-Lenart U."/>
            <person name="Aleksandrzak-Piekarczyk T."/>
            <person name="Szatraj K."/>
            <person name="Zielenkiewicz U."/>
            <person name="Pilsyk S."/>
            <person name="Malc E."/>
            <person name="Mieczkowski P."/>
            <person name="Kruszewska J.S."/>
            <person name="Biernat P."/>
            <person name="Pawlowska J."/>
        </authorList>
    </citation>
    <scope>NUCLEOTIDE SEQUENCE</scope>
    <source>
        <strain evidence="1">CBS 226.32</strain>
    </source>
</reference>
<dbReference type="EMBL" id="JAEPRC010000197">
    <property type="protein sequence ID" value="KAG2204470.1"/>
    <property type="molecule type" value="Genomic_DNA"/>
</dbReference>
<dbReference type="AlphaFoldDB" id="A0A8H7V272"/>
<gene>
    <name evidence="1" type="ORF">INT46_005399</name>
</gene>
<evidence type="ECO:0000313" key="1">
    <source>
        <dbReference type="EMBL" id="KAG2204470.1"/>
    </source>
</evidence>
<accession>A0A8H7V272</accession>
<sequence>MEDMYEPITVTPIDEEEDEVNSSFSASYVRAPTKLSMLMDLPKFEILSDDMKYTSGVFETFNQYFKAFERTFRIQNVELAHNWKYNLANVVGINHVDWYADTIEASTSSLEVQTQNFPFLSINNKRIHNHE</sequence>
<organism evidence="1 2">
    <name type="scientific">Mucor plumbeus</name>
    <dbReference type="NCBI Taxonomy" id="97098"/>
    <lineage>
        <taxon>Eukaryota</taxon>
        <taxon>Fungi</taxon>
        <taxon>Fungi incertae sedis</taxon>
        <taxon>Mucoromycota</taxon>
        <taxon>Mucoromycotina</taxon>
        <taxon>Mucoromycetes</taxon>
        <taxon>Mucorales</taxon>
        <taxon>Mucorineae</taxon>
        <taxon>Mucoraceae</taxon>
        <taxon>Mucor</taxon>
    </lineage>
</organism>
<keyword evidence="2" id="KW-1185">Reference proteome</keyword>
<protein>
    <submittedName>
        <fullName evidence="1">Uncharacterized protein</fullName>
    </submittedName>
</protein>